<dbReference type="InterPro" id="IPR010730">
    <property type="entry name" value="HET"/>
</dbReference>
<comment type="caution">
    <text evidence="2">The sequence shown here is derived from an EMBL/GenBank/DDBJ whole genome shotgun (WGS) entry which is preliminary data.</text>
</comment>
<evidence type="ECO:0000313" key="3">
    <source>
        <dbReference type="Proteomes" id="UP000256645"/>
    </source>
</evidence>
<dbReference type="PANTHER" id="PTHR24148:SF73">
    <property type="entry name" value="HET DOMAIN PROTEIN (AFU_ORTHOLOGUE AFUA_8G01020)"/>
    <property type="match status" value="1"/>
</dbReference>
<sequence length="680" mass="77032">MPTDPEIGAILGGGRSSCRIEPVTHTTENTTVVIITVDSAVKNNLLADAPSLLDSVRQKGQDILQGIYNEGVAALFGLKATAVSKAPFRLVKSATIGSNHHISNSPDSYIALSYCWHNHNWVVQDRSDESKSKGSIPISPALFKALLEERISDDEGIWIDQLCINQSDETEKALAIGSMDVVYRHARIVVVVLEDIILDKFDEDALRMLMETFHRGAKWVYREHLEVSRQLTRLVWKIFSARWFTRAWCGHELLVSNDQLFLVRSHGNNNLPPKVVKISSELLYDLSILAKGISSFIATNEFSSLEATYGPQMSRFYTYVNPKFNARWKANIVEDKSLTPSYMRVFSRIFGFEASVSRDKLSIVLNVLQCGLYFNGPMLTPEQCCYAFYHISLAAGDPTSLSACGMQIQKAKWMRWPRAIDIIEPYVQRSGHLRLEKTPAFDDKWIELELLFLGSSISVHRATSHHNAWAEGILQQFVDYKDELPNQGNEIIHNLTEELGDESFTRRMFYTELLACIHECGADWLVRGWALKDPELFDEDTEQGIRSVFKMEHVAPGESDVVDRENLVYVLYLLDALISAWLPEQSGITWKPAWIQTDDSTDGRLLFLCPEDAAYSIVIPAVLLRPDYSFLNRLWFLSKDQGAAGENHWKVIGKSSCFGEIDLRGLYKTPFVKQLNRIYG</sequence>
<dbReference type="OrthoDB" id="270167at2759"/>
<name>A0A3D8Q4Y1_9HELO</name>
<dbReference type="InterPro" id="IPR052895">
    <property type="entry name" value="HetReg/Transcr_Mod"/>
</dbReference>
<dbReference type="EMBL" id="PDLM01000029">
    <property type="protein sequence ID" value="RDW56747.1"/>
    <property type="molecule type" value="Genomic_DNA"/>
</dbReference>
<evidence type="ECO:0000313" key="2">
    <source>
        <dbReference type="EMBL" id="RDW56747.1"/>
    </source>
</evidence>
<dbReference type="PANTHER" id="PTHR24148">
    <property type="entry name" value="ANKYRIN REPEAT DOMAIN-CONTAINING PROTEIN 39 HOMOLOG-RELATED"/>
    <property type="match status" value="1"/>
</dbReference>
<dbReference type="Proteomes" id="UP000256645">
    <property type="component" value="Unassembled WGS sequence"/>
</dbReference>
<reference evidence="2 3" key="1">
    <citation type="journal article" date="2018" name="IMA Fungus">
        <title>IMA Genome-F 9: Draft genome sequence of Annulohypoxylon stygium, Aspergillus mulundensis, Berkeleyomyces basicola (syn. Thielaviopsis basicola), Ceratocystis smalleyi, two Cercospora beticola strains, Coleophoma cylindrospora, Fusarium fracticaudum, Phialophora cf. hyalina, and Morchella septimelata.</title>
        <authorList>
            <person name="Wingfield B.D."/>
            <person name="Bills G.F."/>
            <person name="Dong Y."/>
            <person name="Huang W."/>
            <person name="Nel W.J."/>
            <person name="Swalarsk-Parry B.S."/>
            <person name="Vaghefi N."/>
            <person name="Wilken P.M."/>
            <person name="An Z."/>
            <person name="de Beer Z.W."/>
            <person name="De Vos L."/>
            <person name="Chen L."/>
            <person name="Duong T.A."/>
            <person name="Gao Y."/>
            <person name="Hammerbacher A."/>
            <person name="Kikkert J.R."/>
            <person name="Li Y."/>
            <person name="Li H."/>
            <person name="Li K."/>
            <person name="Li Q."/>
            <person name="Liu X."/>
            <person name="Ma X."/>
            <person name="Naidoo K."/>
            <person name="Pethybridge S.J."/>
            <person name="Sun J."/>
            <person name="Steenkamp E.T."/>
            <person name="van der Nest M.A."/>
            <person name="van Wyk S."/>
            <person name="Wingfield M.J."/>
            <person name="Xiong C."/>
            <person name="Yue Q."/>
            <person name="Zhang X."/>
        </authorList>
    </citation>
    <scope>NUCLEOTIDE SEQUENCE [LARGE SCALE GENOMIC DNA]</scope>
    <source>
        <strain evidence="2 3">BP6252</strain>
    </source>
</reference>
<protein>
    <recommendedName>
        <fullName evidence="1">Heterokaryon incompatibility domain-containing protein</fullName>
    </recommendedName>
</protein>
<evidence type="ECO:0000259" key="1">
    <source>
        <dbReference type="Pfam" id="PF06985"/>
    </source>
</evidence>
<accession>A0A3D8Q4Y1</accession>
<feature type="domain" description="Heterokaryon incompatibility" evidence="1">
    <location>
        <begin position="109"/>
        <end position="250"/>
    </location>
</feature>
<dbReference type="Pfam" id="PF06985">
    <property type="entry name" value="HET"/>
    <property type="match status" value="1"/>
</dbReference>
<keyword evidence="3" id="KW-1185">Reference proteome</keyword>
<proteinExistence type="predicted"/>
<gene>
    <name evidence="2" type="ORF">BP6252_13970</name>
</gene>
<organism evidence="2 3">
    <name type="scientific">Coleophoma cylindrospora</name>
    <dbReference type="NCBI Taxonomy" id="1849047"/>
    <lineage>
        <taxon>Eukaryota</taxon>
        <taxon>Fungi</taxon>
        <taxon>Dikarya</taxon>
        <taxon>Ascomycota</taxon>
        <taxon>Pezizomycotina</taxon>
        <taxon>Leotiomycetes</taxon>
        <taxon>Helotiales</taxon>
        <taxon>Dermateaceae</taxon>
        <taxon>Coleophoma</taxon>
    </lineage>
</organism>
<dbReference type="AlphaFoldDB" id="A0A3D8Q4Y1"/>
<dbReference type="STRING" id="1849047.A0A3D8Q4Y1"/>